<proteinExistence type="predicted"/>
<organism evidence="9 10">
    <name type="scientific">Peltaster fructicola</name>
    <dbReference type="NCBI Taxonomy" id="286661"/>
    <lineage>
        <taxon>Eukaryota</taxon>
        <taxon>Fungi</taxon>
        <taxon>Dikarya</taxon>
        <taxon>Ascomycota</taxon>
        <taxon>Pezizomycotina</taxon>
        <taxon>Dothideomycetes</taxon>
        <taxon>Dothideomycetes incertae sedis</taxon>
        <taxon>Peltaster</taxon>
    </lineage>
</organism>
<name>A0A6H0XY22_9PEZI</name>
<evidence type="ECO:0000313" key="9">
    <source>
        <dbReference type="EMBL" id="QIW99518.1"/>
    </source>
</evidence>
<evidence type="ECO:0000256" key="7">
    <source>
        <dbReference type="SAM" id="Phobius"/>
    </source>
</evidence>
<keyword evidence="3 7" id="KW-0812">Transmembrane</keyword>
<comment type="subcellular location">
    <subcellularLocation>
        <location evidence="1">Membrane</location>
        <topology evidence="1">Multi-pass membrane protein</topology>
    </subcellularLocation>
</comment>
<feature type="transmembrane region" description="Helical" evidence="7">
    <location>
        <begin position="152"/>
        <end position="172"/>
    </location>
</feature>
<protein>
    <recommendedName>
        <fullName evidence="8">Major facilitator superfamily (MFS) profile domain-containing protein</fullName>
    </recommendedName>
</protein>
<dbReference type="OrthoDB" id="10262656at2759"/>
<feature type="transmembrane region" description="Helical" evidence="7">
    <location>
        <begin position="377"/>
        <end position="398"/>
    </location>
</feature>
<dbReference type="GO" id="GO:0016020">
    <property type="term" value="C:membrane"/>
    <property type="evidence" value="ECO:0007669"/>
    <property type="project" value="UniProtKB-SubCell"/>
</dbReference>
<feature type="transmembrane region" description="Helical" evidence="7">
    <location>
        <begin position="437"/>
        <end position="457"/>
    </location>
</feature>
<evidence type="ECO:0000256" key="1">
    <source>
        <dbReference type="ARBA" id="ARBA00004141"/>
    </source>
</evidence>
<dbReference type="InterPro" id="IPR020846">
    <property type="entry name" value="MFS_dom"/>
</dbReference>
<feature type="transmembrane region" description="Helical" evidence="7">
    <location>
        <begin position="341"/>
        <end position="365"/>
    </location>
</feature>
<reference evidence="9 10" key="1">
    <citation type="journal article" date="2016" name="Sci. Rep.">
        <title>Peltaster fructicola genome reveals evolution from an invasive phytopathogen to an ectophytic parasite.</title>
        <authorList>
            <person name="Xu C."/>
            <person name="Chen H."/>
            <person name="Gleason M.L."/>
            <person name="Xu J.R."/>
            <person name="Liu H."/>
            <person name="Zhang R."/>
            <person name="Sun G."/>
        </authorList>
    </citation>
    <scope>NUCLEOTIDE SEQUENCE [LARGE SCALE GENOMIC DNA]</scope>
    <source>
        <strain evidence="9 10">LNHT1506</strain>
    </source>
</reference>
<feature type="transmembrane region" description="Helical" evidence="7">
    <location>
        <begin position="54"/>
        <end position="76"/>
    </location>
</feature>
<evidence type="ECO:0000256" key="2">
    <source>
        <dbReference type="ARBA" id="ARBA00022448"/>
    </source>
</evidence>
<dbReference type="EMBL" id="CP051141">
    <property type="protein sequence ID" value="QIW99518.1"/>
    <property type="molecule type" value="Genomic_DNA"/>
</dbReference>
<feature type="transmembrane region" description="Helical" evidence="7">
    <location>
        <begin position="88"/>
        <end position="105"/>
    </location>
</feature>
<dbReference type="InterPro" id="IPR036259">
    <property type="entry name" value="MFS_trans_sf"/>
</dbReference>
<dbReference type="GO" id="GO:0022857">
    <property type="term" value="F:transmembrane transporter activity"/>
    <property type="evidence" value="ECO:0007669"/>
    <property type="project" value="InterPro"/>
</dbReference>
<dbReference type="Pfam" id="PF07690">
    <property type="entry name" value="MFS_1"/>
    <property type="match status" value="2"/>
</dbReference>
<accession>A0A6H0XY22</accession>
<feature type="region of interest" description="Disordered" evidence="6">
    <location>
        <begin position="507"/>
        <end position="548"/>
    </location>
</feature>
<feature type="transmembrane region" description="Helical" evidence="7">
    <location>
        <begin position="225"/>
        <end position="243"/>
    </location>
</feature>
<feature type="transmembrane region" description="Helical" evidence="7">
    <location>
        <begin position="111"/>
        <end position="131"/>
    </location>
</feature>
<keyword evidence="10" id="KW-1185">Reference proteome</keyword>
<evidence type="ECO:0000259" key="8">
    <source>
        <dbReference type="PROSITE" id="PS50850"/>
    </source>
</evidence>
<dbReference type="PANTHER" id="PTHR23504:SF8">
    <property type="entry name" value="TRANSPORTER, PUTATIVE (AFU_ORTHOLOGUE AFUA_1G03730)-RELATED"/>
    <property type="match status" value="1"/>
</dbReference>
<keyword evidence="4 7" id="KW-1133">Transmembrane helix</keyword>
<evidence type="ECO:0000256" key="4">
    <source>
        <dbReference type="ARBA" id="ARBA00022989"/>
    </source>
</evidence>
<dbReference type="AlphaFoldDB" id="A0A6H0XY22"/>
<sequence length="548" mass="59020">MRSSNALPAGERKLPVQQLTILAICRLAEPLASTSLYPYLPEMIRSFEVPDEEVGKWAGICAAVFSIFQAIMGVPWGRASDRFGRKPAILLGLMVTLITTLIWGFSTSLPMAIAARAIAGAGNGNVGIIRTTVAEMVPYKELQPRAFTIMPLVWNIGSIFGPTFGGALANPLDVKPGERTADGTLLQHFPYLLPNLVSAAFFTISIITGFLFLRETLETKRNHRDIGLVLGGYISAGFGRVFGAGGRFLGRREDSDSPEREPLIKPVDQEHGVVTAKKSVAPPPWKEVLTPQTLLNLALYGGLAMHNTAFDQLVPVYMQGERPDPAAPRDNFLNFAGGFGLSHLTIGLLNGGYAVYGFVLQILLFPPVARRYGVLRCMKWCSAVYPIAYFLMPFTLLLPTQTTQVAACFALQLLKETCAMFAFPCQGILLTNSASSLRILGTVNGIATSVSAIGRAVGPALTGLLYSQGLKHRYLILSWWFLAAVAALSAVPVHFIIDGKGFGDAADGTHVNENESEPQQDEFLVAEGIEGQAESAGQPGPELLPTAK</sequence>
<feature type="transmembrane region" description="Helical" evidence="7">
    <location>
        <begin position="192"/>
        <end position="213"/>
    </location>
</feature>
<keyword evidence="2" id="KW-0813">Transport</keyword>
<feature type="domain" description="Major facilitator superfamily (MFS) profile" evidence="8">
    <location>
        <begin position="18"/>
        <end position="501"/>
    </location>
</feature>
<feature type="transmembrane region" description="Helical" evidence="7">
    <location>
        <begin position="477"/>
        <end position="497"/>
    </location>
</feature>
<keyword evidence="5 7" id="KW-0472">Membrane</keyword>
<dbReference type="Gene3D" id="1.20.1250.20">
    <property type="entry name" value="MFS general substrate transporter like domains"/>
    <property type="match status" value="1"/>
</dbReference>
<evidence type="ECO:0000313" key="10">
    <source>
        <dbReference type="Proteomes" id="UP000503462"/>
    </source>
</evidence>
<dbReference type="SUPFAM" id="SSF103473">
    <property type="entry name" value="MFS general substrate transporter"/>
    <property type="match status" value="1"/>
</dbReference>
<dbReference type="InterPro" id="IPR011701">
    <property type="entry name" value="MFS"/>
</dbReference>
<evidence type="ECO:0000256" key="3">
    <source>
        <dbReference type="ARBA" id="ARBA00022692"/>
    </source>
</evidence>
<dbReference type="PANTHER" id="PTHR23504">
    <property type="entry name" value="MAJOR FACILITATOR SUPERFAMILY DOMAIN-CONTAINING PROTEIN 10"/>
    <property type="match status" value="1"/>
</dbReference>
<gene>
    <name evidence="9" type="ORF">AMS68_005036</name>
</gene>
<dbReference type="PROSITE" id="PS50850">
    <property type="entry name" value="MFS"/>
    <property type="match status" value="1"/>
</dbReference>
<dbReference type="Proteomes" id="UP000503462">
    <property type="component" value="Chromosome 3"/>
</dbReference>
<evidence type="ECO:0000256" key="5">
    <source>
        <dbReference type="ARBA" id="ARBA00023136"/>
    </source>
</evidence>
<evidence type="ECO:0000256" key="6">
    <source>
        <dbReference type="SAM" id="MobiDB-lite"/>
    </source>
</evidence>